<dbReference type="RefSeq" id="WP_204072246.1">
    <property type="nucleotide sequence ID" value="NZ_BAABHI010000012.1"/>
</dbReference>
<dbReference type="InterPro" id="IPR000515">
    <property type="entry name" value="MetI-like"/>
</dbReference>
<dbReference type="CDD" id="cd06261">
    <property type="entry name" value="TM_PBP2"/>
    <property type="match status" value="1"/>
</dbReference>
<feature type="transmembrane region" description="Helical" evidence="7">
    <location>
        <begin position="88"/>
        <end position="110"/>
    </location>
</feature>
<evidence type="ECO:0000256" key="1">
    <source>
        <dbReference type="ARBA" id="ARBA00004651"/>
    </source>
</evidence>
<dbReference type="Pfam" id="PF00528">
    <property type="entry name" value="BPD_transp_1"/>
    <property type="match status" value="1"/>
</dbReference>
<dbReference type="InterPro" id="IPR035906">
    <property type="entry name" value="MetI-like_sf"/>
</dbReference>
<sequence length="291" mass="32345">MRKNPARLLAWAGLLAALAITLFPFWWMLRTALTGNANLFDGSYSLLPDHPTPINFERVLGLASPEEARAAGGTAASMDFWRYLQNSVLFAAAVVAGQVTFSAMAAYAFARLRFRGRDVLFYLFLSTMMIPPIFTVLPNFVLIKSLGGVNTFWGLVAPYFFMTPFAVFFLRQFFLSVPGEIEEAAGLDGASRWRIFWQVVVPMNKGPLLTLAIITAVQTWNEFLWPLLIAKQENVRVLTTAMAIFQQQTPNATPDWAGLMAGATLAVLPVLLLLILFGRRLVDSIRFTGIK</sequence>
<feature type="transmembrane region" description="Helical" evidence="7">
    <location>
        <begin position="195"/>
        <end position="217"/>
    </location>
</feature>
<dbReference type="PANTHER" id="PTHR43744">
    <property type="entry name" value="ABC TRANSPORTER PERMEASE PROTEIN MG189-RELATED-RELATED"/>
    <property type="match status" value="1"/>
</dbReference>
<dbReference type="AlphaFoldDB" id="A0A8J3U0U4"/>
<accession>A0A8J3U0U4</accession>
<evidence type="ECO:0000256" key="7">
    <source>
        <dbReference type="RuleBase" id="RU363032"/>
    </source>
</evidence>
<evidence type="ECO:0000256" key="2">
    <source>
        <dbReference type="ARBA" id="ARBA00022448"/>
    </source>
</evidence>
<comment type="caution">
    <text evidence="9">The sequence shown here is derived from an EMBL/GenBank/DDBJ whole genome shotgun (WGS) entry which is preliminary data.</text>
</comment>
<dbReference type="GO" id="GO:0055085">
    <property type="term" value="P:transmembrane transport"/>
    <property type="evidence" value="ECO:0007669"/>
    <property type="project" value="InterPro"/>
</dbReference>
<feature type="transmembrane region" description="Helical" evidence="7">
    <location>
        <begin position="119"/>
        <end position="140"/>
    </location>
</feature>
<evidence type="ECO:0000313" key="9">
    <source>
        <dbReference type="EMBL" id="GII36548.1"/>
    </source>
</evidence>
<dbReference type="SUPFAM" id="SSF161098">
    <property type="entry name" value="MetI-like"/>
    <property type="match status" value="1"/>
</dbReference>
<feature type="transmembrane region" description="Helical" evidence="7">
    <location>
        <begin position="152"/>
        <end position="174"/>
    </location>
</feature>
<gene>
    <name evidence="9" type="ORF">Pph01_15510</name>
</gene>
<evidence type="ECO:0000256" key="5">
    <source>
        <dbReference type="ARBA" id="ARBA00022989"/>
    </source>
</evidence>
<keyword evidence="10" id="KW-1185">Reference proteome</keyword>
<keyword evidence="4 7" id="KW-0812">Transmembrane</keyword>
<evidence type="ECO:0000259" key="8">
    <source>
        <dbReference type="PROSITE" id="PS50928"/>
    </source>
</evidence>
<keyword evidence="2 7" id="KW-0813">Transport</keyword>
<feature type="transmembrane region" description="Helical" evidence="7">
    <location>
        <begin position="256"/>
        <end position="277"/>
    </location>
</feature>
<evidence type="ECO:0000256" key="6">
    <source>
        <dbReference type="ARBA" id="ARBA00023136"/>
    </source>
</evidence>
<dbReference type="Proteomes" id="UP000622547">
    <property type="component" value="Unassembled WGS sequence"/>
</dbReference>
<evidence type="ECO:0000256" key="3">
    <source>
        <dbReference type="ARBA" id="ARBA00022475"/>
    </source>
</evidence>
<comment type="subcellular location">
    <subcellularLocation>
        <location evidence="1 7">Cell membrane</location>
        <topology evidence="1 7">Multi-pass membrane protein</topology>
    </subcellularLocation>
</comment>
<reference evidence="9 10" key="1">
    <citation type="submission" date="2021-01" db="EMBL/GenBank/DDBJ databases">
        <title>Whole genome shotgun sequence of Planotetraspora phitsanulokensis NBRC 104273.</title>
        <authorList>
            <person name="Komaki H."/>
            <person name="Tamura T."/>
        </authorList>
    </citation>
    <scope>NUCLEOTIDE SEQUENCE [LARGE SCALE GENOMIC DNA]</scope>
    <source>
        <strain evidence="9 10">NBRC 104273</strain>
    </source>
</reference>
<evidence type="ECO:0000256" key="4">
    <source>
        <dbReference type="ARBA" id="ARBA00022692"/>
    </source>
</evidence>
<organism evidence="9 10">
    <name type="scientific">Planotetraspora phitsanulokensis</name>
    <dbReference type="NCBI Taxonomy" id="575192"/>
    <lineage>
        <taxon>Bacteria</taxon>
        <taxon>Bacillati</taxon>
        <taxon>Actinomycetota</taxon>
        <taxon>Actinomycetes</taxon>
        <taxon>Streptosporangiales</taxon>
        <taxon>Streptosporangiaceae</taxon>
        <taxon>Planotetraspora</taxon>
    </lineage>
</organism>
<protein>
    <submittedName>
        <fullName evidence="9">Sugar ABC transporter permease</fullName>
    </submittedName>
</protein>
<feature type="domain" description="ABC transmembrane type-1" evidence="8">
    <location>
        <begin position="84"/>
        <end position="277"/>
    </location>
</feature>
<keyword evidence="3" id="KW-1003">Cell membrane</keyword>
<comment type="similarity">
    <text evidence="7">Belongs to the binding-protein-dependent transport system permease family.</text>
</comment>
<dbReference type="Gene3D" id="1.10.3720.10">
    <property type="entry name" value="MetI-like"/>
    <property type="match status" value="1"/>
</dbReference>
<name>A0A8J3U0U4_9ACTN</name>
<dbReference type="PANTHER" id="PTHR43744:SF12">
    <property type="entry name" value="ABC TRANSPORTER PERMEASE PROTEIN MG189-RELATED"/>
    <property type="match status" value="1"/>
</dbReference>
<proteinExistence type="inferred from homology"/>
<dbReference type="PROSITE" id="PS50928">
    <property type="entry name" value="ABC_TM1"/>
    <property type="match status" value="1"/>
</dbReference>
<dbReference type="GO" id="GO:0005886">
    <property type="term" value="C:plasma membrane"/>
    <property type="evidence" value="ECO:0007669"/>
    <property type="project" value="UniProtKB-SubCell"/>
</dbReference>
<keyword evidence="5 7" id="KW-1133">Transmembrane helix</keyword>
<evidence type="ECO:0000313" key="10">
    <source>
        <dbReference type="Proteomes" id="UP000622547"/>
    </source>
</evidence>
<dbReference type="EMBL" id="BOOP01000004">
    <property type="protein sequence ID" value="GII36548.1"/>
    <property type="molecule type" value="Genomic_DNA"/>
</dbReference>
<keyword evidence="6 7" id="KW-0472">Membrane</keyword>